<evidence type="ECO:0000259" key="5">
    <source>
        <dbReference type="Pfam" id="PF07859"/>
    </source>
</evidence>
<dbReference type="SUPFAM" id="SSF53474">
    <property type="entry name" value="alpha/beta-Hydrolases"/>
    <property type="match status" value="1"/>
</dbReference>
<feature type="transmembrane region" description="Helical" evidence="4">
    <location>
        <begin position="6"/>
        <end position="24"/>
    </location>
</feature>
<reference evidence="6 7" key="1">
    <citation type="submission" date="2015-01" db="EMBL/GenBank/DDBJ databases">
        <title>The Genome Sequence of Exophiala oligosperma CBS72588.</title>
        <authorList>
            <consortium name="The Broad Institute Genomics Platform"/>
            <person name="Cuomo C."/>
            <person name="de Hoog S."/>
            <person name="Gorbushina A."/>
            <person name="Stielow B."/>
            <person name="Teixiera M."/>
            <person name="Abouelleil A."/>
            <person name="Chapman S.B."/>
            <person name="Priest M."/>
            <person name="Young S.K."/>
            <person name="Wortman J."/>
            <person name="Nusbaum C."/>
            <person name="Birren B."/>
        </authorList>
    </citation>
    <scope>NUCLEOTIDE SEQUENCE [LARGE SCALE GENOMIC DNA]</scope>
    <source>
        <strain evidence="6 7">CBS 72588</strain>
    </source>
</reference>
<name>A0A0D2DDL5_9EURO</name>
<dbReference type="GeneID" id="27359764"/>
<dbReference type="RefSeq" id="XP_016260711.1">
    <property type="nucleotide sequence ID" value="XM_016408957.1"/>
</dbReference>
<evidence type="ECO:0000256" key="1">
    <source>
        <dbReference type="ARBA" id="ARBA00010515"/>
    </source>
</evidence>
<dbReference type="Gene3D" id="3.40.50.1820">
    <property type="entry name" value="alpha/beta hydrolase"/>
    <property type="match status" value="1"/>
</dbReference>
<evidence type="ECO:0000313" key="6">
    <source>
        <dbReference type="EMBL" id="KIW40495.1"/>
    </source>
</evidence>
<dbReference type="InterPro" id="IPR050300">
    <property type="entry name" value="GDXG_lipolytic_enzyme"/>
</dbReference>
<dbReference type="STRING" id="215243.A0A0D2DDL5"/>
<evidence type="ECO:0000256" key="3">
    <source>
        <dbReference type="PROSITE-ProRule" id="PRU10038"/>
    </source>
</evidence>
<dbReference type="Proteomes" id="UP000053342">
    <property type="component" value="Unassembled WGS sequence"/>
</dbReference>
<protein>
    <recommendedName>
        <fullName evidence="5">Alpha/beta hydrolase fold-3 domain-containing protein</fullName>
    </recommendedName>
</protein>
<feature type="active site" evidence="3">
    <location>
        <position position="228"/>
    </location>
</feature>
<feature type="domain" description="Alpha/beta hydrolase fold-3" evidence="5">
    <location>
        <begin position="146"/>
        <end position="362"/>
    </location>
</feature>
<sequence>MILGPVNGLDCLAFVVFLIPQLLFQVAFTELLIVIVKVIPFLVLQLPYQLIWERYLIKQREQPPFTQHASLFQDVVIRCVRYAFARIPASVGRVFFSKWVAYPFFRFRLLRHGYLHCPMFYREVVRYGARGLWIVENPDIEPDIIVYYVHGGGFSMGSAYFYMEFLMAWTTRLRESGFKNPGVFALEYTLVPDAQWPTQFNETRAGYKFLRETFGNGSAAKICVSGDSAGATLVLSMLLQPGHLEQDPQFLSLHRPGIAILLSPWTHLISDLNQNTKSDYLDRNSLHLYAKQYAGQAAKSDSVIAPGLNTGRWRQASPLNGYRIVYGAEEVFGPGIQDMVHHMKNNGAVVKASELEAGIHAWPVVNLFLGESREERLQGLDIMTEFIMSSSLASSSERLKS</sequence>
<keyword evidence="4" id="KW-0472">Membrane</keyword>
<dbReference type="InterPro" id="IPR013094">
    <property type="entry name" value="AB_hydrolase_3"/>
</dbReference>
<gene>
    <name evidence="6" type="ORF">PV06_07690</name>
</gene>
<evidence type="ECO:0000256" key="2">
    <source>
        <dbReference type="ARBA" id="ARBA00022801"/>
    </source>
</evidence>
<dbReference type="PROSITE" id="PS01174">
    <property type="entry name" value="LIPASE_GDXG_SER"/>
    <property type="match status" value="1"/>
</dbReference>
<dbReference type="PANTHER" id="PTHR48081:SF2">
    <property type="entry name" value="ALPHA_BETA-HYDROLASE"/>
    <property type="match status" value="1"/>
</dbReference>
<dbReference type="InterPro" id="IPR029058">
    <property type="entry name" value="AB_hydrolase_fold"/>
</dbReference>
<evidence type="ECO:0000256" key="4">
    <source>
        <dbReference type="SAM" id="Phobius"/>
    </source>
</evidence>
<dbReference type="HOGENOM" id="CLU_047269_1_0_1"/>
<dbReference type="VEuPathDB" id="FungiDB:PV06_07690"/>
<accession>A0A0D2DDL5</accession>
<proteinExistence type="inferred from homology"/>
<evidence type="ECO:0000313" key="7">
    <source>
        <dbReference type="Proteomes" id="UP000053342"/>
    </source>
</evidence>
<keyword evidence="4" id="KW-0812">Transmembrane</keyword>
<dbReference type="GO" id="GO:0016787">
    <property type="term" value="F:hydrolase activity"/>
    <property type="evidence" value="ECO:0007669"/>
    <property type="project" value="UniProtKB-KW"/>
</dbReference>
<dbReference type="EMBL" id="KN847338">
    <property type="protein sequence ID" value="KIW40495.1"/>
    <property type="molecule type" value="Genomic_DNA"/>
</dbReference>
<dbReference type="OrthoDB" id="2152029at2759"/>
<keyword evidence="7" id="KW-1185">Reference proteome</keyword>
<keyword evidence="2" id="KW-0378">Hydrolase</keyword>
<organism evidence="6 7">
    <name type="scientific">Exophiala oligosperma</name>
    <dbReference type="NCBI Taxonomy" id="215243"/>
    <lineage>
        <taxon>Eukaryota</taxon>
        <taxon>Fungi</taxon>
        <taxon>Dikarya</taxon>
        <taxon>Ascomycota</taxon>
        <taxon>Pezizomycotina</taxon>
        <taxon>Eurotiomycetes</taxon>
        <taxon>Chaetothyriomycetidae</taxon>
        <taxon>Chaetothyriales</taxon>
        <taxon>Herpotrichiellaceae</taxon>
        <taxon>Exophiala</taxon>
    </lineage>
</organism>
<dbReference type="PANTHER" id="PTHR48081">
    <property type="entry name" value="AB HYDROLASE SUPERFAMILY PROTEIN C4A8.06C"/>
    <property type="match status" value="1"/>
</dbReference>
<comment type="similarity">
    <text evidence="1">Belongs to the 'GDXG' lipolytic enzyme family.</text>
</comment>
<dbReference type="InterPro" id="IPR033140">
    <property type="entry name" value="Lipase_GDXG_put_SER_AS"/>
</dbReference>
<keyword evidence="4" id="KW-1133">Transmembrane helix</keyword>
<dbReference type="AlphaFoldDB" id="A0A0D2DDL5"/>
<dbReference type="Pfam" id="PF07859">
    <property type="entry name" value="Abhydrolase_3"/>
    <property type="match status" value="1"/>
</dbReference>